<dbReference type="InterPro" id="IPR036388">
    <property type="entry name" value="WH-like_DNA-bd_sf"/>
</dbReference>
<dbReference type="InterPro" id="IPR007367">
    <property type="entry name" value="DUF433"/>
</dbReference>
<reference evidence="1" key="2">
    <citation type="journal article" date="2021" name="Microbiome">
        <title>Successional dynamics and alternative stable states in a saline activated sludge microbial community over 9 years.</title>
        <authorList>
            <person name="Wang Y."/>
            <person name="Ye J."/>
            <person name="Ju F."/>
            <person name="Liu L."/>
            <person name="Boyd J.A."/>
            <person name="Deng Y."/>
            <person name="Parks D.H."/>
            <person name="Jiang X."/>
            <person name="Yin X."/>
            <person name="Woodcroft B.J."/>
            <person name="Tyson G.W."/>
            <person name="Hugenholtz P."/>
            <person name="Polz M.F."/>
            <person name="Zhang T."/>
        </authorList>
    </citation>
    <scope>NUCLEOTIDE SEQUENCE</scope>
    <source>
        <strain evidence="1">HKST-UBA02</strain>
    </source>
</reference>
<accession>A0A956NDZ2</accession>
<organism evidence="1 2">
    <name type="scientific">Eiseniibacteriota bacterium</name>
    <dbReference type="NCBI Taxonomy" id="2212470"/>
    <lineage>
        <taxon>Bacteria</taxon>
        <taxon>Candidatus Eiseniibacteriota</taxon>
    </lineage>
</organism>
<reference evidence="1" key="1">
    <citation type="submission" date="2020-04" db="EMBL/GenBank/DDBJ databases">
        <authorList>
            <person name="Zhang T."/>
        </authorList>
    </citation>
    <scope>NUCLEOTIDE SEQUENCE</scope>
    <source>
        <strain evidence="1">HKST-UBA02</strain>
    </source>
</reference>
<comment type="caution">
    <text evidence="1">The sequence shown here is derived from an EMBL/GenBank/DDBJ whole genome shotgun (WGS) entry which is preliminary data.</text>
</comment>
<evidence type="ECO:0000313" key="1">
    <source>
        <dbReference type="EMBL" id="MCA9757562.1"/>
    </source>
</evidence>
<dbReference type="AlphaFoldDB" id="A0A956NDZ2"/>
<dbReference type="EMBL" id="JAGQHS010000106">
    <property type="protein sequence ID" value="MCA9757562.1"/>
    <property type="molecule type" value="Genomic_DNA"/>
</dbReference>
<dbReference type="InterPro" id="IPR009057">
    <property type="entry name" value="Homeodomain-like_sf"/>
</dbReference>
<dbReference type="Proteomes" id="UP000739538">
    <property type="component" value="Unassembled WGS sequence"/>
</dbReference>
<protein>
    <submittedName>
        <fullName evidence="1">DUF433 domain-containing protein</fullName>
    </submittedName>
</protein>
<dbReference type="Pfam" id="PF04255">
    <property type="entry name" value="DUF433"/>
    <property type="match status" value="1"/>
</dbReference>
<dbReference type="PANTHER" id="PTHR34849:SF3">
    <property type="entry name" value="SSR2962 PROTEIN"/>
    <property type="match status" value="1"/>
</dbReference>
<dbReference type="SUPFAM" id="SSF46689">
    <property type="entry name" value="Homeodomain-like"/>
    <property type="match status" value="1"/>
</dbReference>
<proteinExistence type="predicted"/>
<name>A0A956NDZ2_UNCEI</name>
<dbReference type="Gene3D" id="1.10.10.10">
    <property type="entry name" value="Winged helix-like DNA-binding domain superfamily/Winged helix DNA-binding domain"/>
    <property type="match status" value="1"/>
</dbReference>
<evidence type="ECO:0000313" key="2">
    <source>
        <dbReference type="Proteomes" id="UP000739538"/>
    </source>
</evidence>
<gene>
    <name evidence="1" type="ORF">KDA27_17285</name>
</gene>
<sequence length="83" mass="8811">MNWRDHITSDPDVCHGDPCFQGTRVMVHVVLGNLASGMTPEQLFAEYPSLPKESIPAAPAFAAELTRRHGGAPASRGPSRAGA</sequence>
<dbReference type="PANTHER" id="PTHR34849">
    <property type="entry name" value="SSL5025 PROTEIN"/>
    <property type="match status" value="1"/>
</dbReference>